<dbReference type="InterPro" id="IPR017452">
    <property type="entry name" value="GPCR_Rhodpsn_7TM"/>
</dbReference>
<dbReference type="InParanoid" id="A0A3P8XLS7"/>
<evidence type="ECO:0000256" key="10">
    <source>
        <dbReference type="ARBA" id="ARBA00023224"/>
    </source>
</evidence>
<dbReference type="GeneTree" id="ENSGT00950000182966"/>
<accession>A0A3P8XLS7</accession>
<feature type="domain" description="G-protein coupled receptors family 1 profile" evidence="15">
    <location>
        <begin position="40"/>
        <end position="298"/>
    </location>
</feature>
<evidence type="ECO:0000256" key="8">
    <source>
        <dbReference type="ARBA" id="ARBA00023170"/>
    </source>
</evidence>
<dbReference type="PROSITE" id="PS50262">
    <property type="entry name" value="G_PROTEIN_RECEP_F1_2"/>
    <property type="match status" value="1"/>
</dbReference>
<keyword evidence="3" id="KW-0597">Phosphoprotein</keyword>
<evidence type="ECO:0000256" key="5">
    <source>
        <dbReference type="ARBA" id="ARBA00022989"/>
    </source>
</evidence>
<dbReference type="Ensembl" id="ENSELUT00000010559.3">
    <property type="protein sequence ID" value="ENSELUP00000005502.3"/>
    <property type="gene ID" value="ENSELUG00000006524.3"/>
</dbReference>
<dbReference type="AlphaFoldDB" id="A0A3P8XLS7"/>
<keyword evidence="10 12" id="KW-0807">Transducer</keyword>
<feature type="region of interest" description="Disordered" evidence="13">
    <location>
        <begin position="331"/>
        <end position="386"/>
    </location>
</feature>
<proteinExistence type="inferred from homology"/>
<evidence type="ECO:0000256" key="13">
    <source>
        <dbReference type="SAM" id="MobiDB-lite"/>
    </source>
</evidence>
<evidence type="ECO:0000256" key="9">
    <source>
        <dbReference type="ARBA" id="ARBA00023180"/>
    </source>
</evidence>
<evidence type="ECO:0000256" key="3">
    <source>
        <dbReference type="ARBA" id="ARBA00022553"/>
    </source>
</evidence>
<comment type="subcellular location">
    <subcellularLocation>
        <location evidence="1">Cell membrane</location>
        <topology evidence="1">Multi-pass membrane protein</topology>
    </subcellularLocation>
</comment>
<evidence type="ECO:0000256" key="7">
    <source>
        <dbReference type="ARBA" id="ARBA00023136"/>
    </source>
</evidence>
<reference evidence="17" key="1">
    <citation type="journal article" date="2014" name="PLoS ONE">
        <title>The genome and linkage map of the northern pike (Esox lucius): conserved synteny revealed between the salmonid sister group and the Neoteleostei.</title>
        <authorList>
            <person name="Rondeau E.B."/>
            <person name="Minkley D.R."/>
            <person name="Leong J.S."/>
            <person name="Messmer A.M."/>
            <person name="Jantzen J.R."/>
            <person name="von Schalburg K.R."/>
            <person name="Lemon C."/>
            <person name="Bird N.H."/>
            <person name="Koop B.F."/>
        </authorList>
    </citation>
    <scope>NUCLEOTIDE SEQUENCE</scope>
</reference>
<dbReference type="Bgee" id="ENSELUG00000006524">
    <property type="expression patterns" value="Expressed in head kidney and 14 other cell types or tissues"/>
</dbReference>
<dbReference type="FunFam" id="1.20.1070.10:FF:000109">
    <property type="entry name" value="Leukotriene B4 receptor"/>
    <property type="match status" value="1"/>
</dbReference>
<dbReference type="PANTHER" id="PTHR24225:SF72">
    <property type="entry name" value="G-PROTEIN COUPLED RECEPTORS FAMILY 1 PROFILE DOMAIN-CONTAINING PROTEIN-RELATED"/>
    <property type="match status" value="1"/>
</dbReference>
<feature type="transmembrane region" description="Helical" evidence="14">
    <location>
        <begin position="29"/>
        <end position="49"/>
    </location>
</feature>
<evidence type="ECO:0000256" key="11">
    <source>
        <dbReference type="ARBA" id="ARBA00025736"/>
    </source>
</evidence>
<feature type="transmembrane region" description="Helical" evidence="14">
    <location>
        <begin position="227"/>
        <end position="245"/>
    </location>
</feature>
<comment type="similarity">
    <text evidence="12">Belongs to the G-protein coupled receptor 1 family.</text>
</comment>
<dbReference type="GO" id="GO:0006954">
    <property type="term" value="P:inflammatory response"/>
    <property type="evidence" value="ECO:0007669"/>
    <property type="project" value="TreeGrafter"/>
</dbReference>
<dbReference type="OMA" id="CETFICY"/>
<evidence type="ECO:0000313" key="17">
    <source>
        <dbReference type="Proteomes" id="UP000265140"/>
    </source>
</evidence>
<keyword evidence="2" id="KW-1003">Cell membrane</keyword>
<dbReference type="GO" id="GO:0007200">
    <property type="term" value="P:phospholipase C-activating G protein-coupled receptor signaling pathway"/>
    <property type="evidence" value="ECO:0007669"/>
    <property type="project" value="TreeGrafter"/>
</dbReference>
<dbReference type="Pfam" id="PF00001">
    <property type="entry name" value="7tm_1"/>
    <property type="match status" value="1"/>
</dbReference>
<evidence type="ECO:0000313" key="16">
    <source>
        <dbReference type="Ensembl" id="ENSELUP00000005502.3"/>
    </source>
</evidence>
<feature type="transmembrane region" description="Helical" evidence="14">
    <location>
        <begin position="61"/>
        <end position="86"/>
    </location>
</feature>
<dbReference type="PROSITE" id="PS00237">
    <property type="entry name" value="G_PROTEIN_RECEP_F1_1"/>
    <property type="match status" value="1"/>
</dbReference>
<evidence type="ECO:0000256" key="1">
    <source>
        <dbReference type="ARBA" id="ARBA00004651"/>
    </source>
</evidence>
<dbReference type="Proteomes" id="UP000265140">
    <property type="component" value="Chromosome 24"/>
</dbReference>
<evidence type="ECO:0000256" key="4">
    <source>
        <dbReference type="ARBA" id="ARBA00022692"/>
    </source>
</evidence>
<keyword evidence="4 12" id="KW-0812">Transmembrane</keyword>
<evidence type="ECO:0000256" key="14">
    <source>
        <dbReference type="SAM" id="Phobius"/>
    </source>
</evidence>
<evidence type="ECO:0000256" key="6">
    <source>
        <dbReference type="ARBA" id="ARBA00023040"/>
    </source>
</evidence>
<dbReference type="InterPro" id="IPR000276">
    <property type="entry name" value="GPCR_Rhodpsn"/>
</dbReference>
<keyword evidence="17" id="KW-1185">Reference proteome</keyword>
<keyword evidence="7 14" id="KW-0472">Membrane</keyword>
<dbReference type="PANTHER" id="PTHR24225">
    <property type="entry name" value="CHEMOTACTIC RECEPTOR"/>
    <property type="match status" value="1"/>
</dbReference>
<feature type="transmembrane region" description="Helical" evidence="14">
    <location>
        <begin position="188"/>
        <end position="206"/>
    </location>
</feature>
<protein>
    <recommendedName>
        <fullName evidence="15">G-protein coupled receptors family 1 profile domain-containing protein</fullName>
    </recommendedName>
</protein>
<sequence length="386" mass="43350">MNATTLNTIINLTTSSSTPNHSYSPEICFLLVAMAMGLPGNILVIRTILFRLRRRSITSHLILQLAVADTLVLLTAPLFLCQLFRGGVWEFGTALCKLLHYICGINMYLSILLVTLMSIDRHLGVVQPFLSMRVRTKSRLWPTMVVAWALAVLLPTPLLAYRQVKNGMCRTYYPTIAHKVSHHLMETIVGFLVPFGIMTVCYIRLARVLAPNRARWRHPSYSKTNRLVTLIIATFALIWTPYHMVNLLKVVTYLLDENTHKLKMAHQPSTKLDNFCLRASTIVIALVFLSNAVNPLLYTLTGSCSSHSNSASSPGRLKDVDVFLERQASKAGRRTNCDDRENEEKKYGDGREPIGAAEETTTVLVKREEDKQMTTALGKTEGDDEE</sequence>
<dbReference type="Gene3D" id="1.20.1070.10">
    <property type="entry name" value="Rhodopsin 7-helix transmembrane proteins"/>
    <property type="match status" value="1"/>
</dbReference>
<dbReference type="GO" id="GO:0007204">
    <property type="term" value="P:positive regulation of cytosolic calcium ion concentration"/>
    <property type="evidence" value="ECO:0007669"/>
    <property type="project" value="TreeGrafter"/>
</dbReference>
<dbReference type="GO" id="GO:0004974">
    <property type="term" value="F:leukotriene receptor activity"/>
    <property type="evidence" value="ECO:0007669"/>
    <property type="project" value="UniProtKB-ARBA"/>
</dbReference>
<evidence type="ECO:0000256" key="2">
    <source>
        <dbReference type="ARBA" id="ARBA00022475"/>
    </source>
</evidence>
<feature type="compositionally biased region" description="Basic and acidic residues" evidence="13">
    <location>
        <begin position="335"/>
        <end position="352"/>
    </location>
</feature>
<reference evidence="16" key="4">
    <citation type="submission" date="2025-09" db="UniProtKB">
        <authorList>
            <consortium name="Ensembl"/>
        </authorList>
    </citation>
    <scope>IDENTIFICATION</scope>
</reference>
<dbReference type="PRINTS" id="PR00237">
    <property type="entry name" value="GPCRRHODOPSN"/>
</dbReference>
<dbReference type="SUPFAM" id="SSF81321">
    <property type="entry name" value="Family A G protein-coupled receptor-like"/>
    <property type="match status" value="1"/>
</dbReference>
<reference evidence="16" key="2">
    <citation type="submission" date="2020-02" db="EMBL/GenBank/DDBJ databases">
        <title>Esox lucius (northern pike) genome, fEsoLuc1, primary haplotype.</title>
        <authorList>
            <person name="Myers G."/>
            <person name="Karagic N."/>
            <person name="Meyer A."/>
            <person name="Pippel M."/>
            <person name="Reichard M."/>
            <person name="Winkler S."/>
            <person name="Tracey A."/>
            <person name="Sims Y."/>
            <person name="Howe K."/>
            <person name="Rhie A."/>
            <person name="Formenti G."/>
            <person name="Durbin R."/>
            <person name="Fedrigo O."/>
            <person name="Jarvis E.D."/>
        </authorList>
    </citation>
    <scope>NUCLEOTIDE SEQUENCE [LARGE SCALE GENOMIC DNA]</scope>
</reference>
<dbReference type="GO" id="GO:0005886">
    <property type="term" value="C:plasma membrane"/>
    <property type="evidence" value="ECO:0007669"/>
    <property type="project" value="UniProtKB-SubCell"/>
</dbReference>
<keyword evidence="6 12" id="KW-0297">G-protein coupled receptor</keyword>
<dbReference type="GO" id="GO:0004875">
    <property type="term" value="F:complement receptor activity"/>
    <property type="evidence" value="ECO:0007669"/>
    <property type="project" value="TreeGrafter"/>
</dbReference>
<keyword evidence="5 14" id="KW-1133">Transmembrane helix</keyword>
<feature type="transmembrane region" description="Helical" evidence="14">
    <location>
        <begin position="140"/>
        <end position="161"/>
    </location>
</feature>
<dbReference type="PRINTS" id="PR01157">
    <property type="entry name" value="P2YPURNOCPTR"/>
</dbReference>
<organism evidence="16 17">
    <name type="scientific">Esox lucius</name>
    <name type="common">Northern pike</name>
    <dbReference type="NCBI Taxonomy" id="8010"/>
    <lineage>
        <taxon>Eukaryota</taxon>
        <taxon>Metazoa</taxon>
        <taxon>Chordata</taxon>
        <taxon>Craniata</taxon>
        <taxon>Vertebrata</taxon>
        <taxon>Euteleostomi</taxon>
        <taxon>Actinopterygii</taxon>
        <taxon>Neopterygii</taxon>
        <taxon>Teleostei</taxon>
        <taxon>Protacanthopterygii</taxon>
        <taxon>Esociformes</taxon>
        <taxon>Esocidae</taxon>
        <taxon>Esox</taxon>
    </lineage>
</organism>
<keyword evidence="8 12" id="KW-0675">Receptor</keyword>
<evidence type="ECO:0000259" key="15">
    <source>
        <dbReference type="PROSITE" id="PS50262"/>
    </source>
</evidence>
<feature type="transmembrane region" description="Helical" evidence="14">
    <location>
        <begin position="98"/>
        <end position="119"/>
    </location>
</feature>
<evidence type="ECO:0000256" key="12">
    <source>
        <dbReference type="RuleBase" id="RU000688"/>
    </source>
</evidence>
<comment type="similarity">
    <text evidence="11">Belongs to the chemokine-like receptor (CMKLR) family.</text>
</comment>
<keyword evidence="9" id="KW-0325">Glycoprotein</keyword>
<dbReference type="STRING" id="8010.ENSELUP00000005502"/>
<name>A0A3P8XLS7_ESOLU</name>
<dbReference type="InterPro" id="IPR000826">
    <property type="entry name" value="Formyl_rcpt-rel"/>
</dbReference>
<reference evidence="16" key="3">
    <citation type="submission" date="2025-08" db="UniProtKB">
        <authorList>
            <consortium name="Ensembl"/>
        </authorList>
    </citation>
    <scope>IDENTIFICATION</scope>
</reference>